<proteinExistence type="predicted"/>
<dbReference type="RefSeq" id="WP_236891808.1">
    <property type="nucleotide sequence ID" value="NZ_AP024488.1"/>
</dbReference>
<sequence length="133" mass="14991">MKRETATIEAMVPEVDDFIERYPQYRNVVETNGRQLFYLVMSPHSFYRAKWATEQGLPAVLGVAQICFDALALSKGEGGIDNLTKQFIGAMVCCLMEANGYQKDGRKSVPHHAFVKGTVYQKKQASFYGERTT</sequence>
<dbReference type="EMBL" id="AP024488">
    <property type="protein sequence ID" value="BCS95570.1"/>
    <property type="molecule type" value="Genomic_DNA"/>
</dbReference>
<evidence type="ECO:0000313" key="1">
    <source>
        <dbReference type="EMBL" id="BCS95570.1"/>
    </source>
</evidence>
<evidence type="ECO:0000313" key="2">
    <source>
        <dbReference type="Proteomes" id="UP001320148"/>
    </source>
</evidence>
<gene>
    <name evidence="1" type="ORF">DSLASN_12020</name>
</gene>
<name>A0ABM7PDG3_9BACT</name>
<organism evidence="1 2">
    <name type="scientific">Desulfoluna limicola</name>
    <dbReference type="NCBI Taxonomy" id="2810562"/>
    <lineage>
        <taxon>Bacteria</taxon>
        <taxon>Pseudomonadati</taxon>
        <taxon>Thermodesulfobacteriota</taxon>
        <taxon>Desulfobacteria</taxon>
        <taxon>Desulfobacterales</taxon>
        <taxon>Desulfolunaceae</taxon>
        <taxon>Desulfoluna</taxon>
    </lineage>
</organism>
<reference evidence="1 2" key="1">
    <citation type="submission" date="2021-02" db="EMBL/GenBank/DDBJ databases">
        <title>Complete genome of Desulfoluna sp. strain ASN36.</title>
        <authorList>
            <person name="Takahashi A."/>
            <person name="Kojima H."/>
            <person name="Fukui M."/>
        </authorList>
    </citation>
    <scope>NUCLEOTIDE SEQUENCE [LARGE SCALE GENOMIC DNA]</scope>
    <source>
        <strain evidence="1 2">ASN36</strain>
    </source>
</reference>
<dbReference type="Proteomes" id="UP001320148">
    <property type="component" value="Chromosome"/>
</dbReference>
<keyword evidence="2" id="KW-1185">Reference proteome</keyword>
<protein>
    <submittedName>
        <fullName evidence="1">Uncharacterized protein</fullName>
    </submittedName>
</protein>
<accession>A0ABM7PDG3</accession>